<comment type="caution">
    <text evidence="2">The sequence shown here is derived from an EMBL/GenBank/DDBJ whole genome shotgun (WGS) entry which is preliminary data.</text>
</comment>
<keyword evidence="3" id="KW-1185">Reference proteome</keyword>
<evidence type="ECO:0000313" key="2">
    <source>
        <dbReference type="EMBL" id="KRN51076.1"/>
    </source>
</evidence>
<gene>
    <name evidence="2" type="ORF">IV49_GL001150</name>
</gene>
<dbReference type="Proteomes" id="UP000051841">
    <property type="component" value="Unassembled WGS sequence"/>
</dbReference>
<sequence length="162" mass="19131">MIKMKKLLLFFLSIILCTGCTKSSSDVNQKQLDRYNSVVKTLKKGHADTECPCDIKVKYYKLGNYYSYNVIIDNPKESMYNIQALSYSPEIKDEYHPSIGFFDSHPYHLVLNKIDKKQYFYKGIAISGRVYKKTSIRVFIRYYEDKDHKKMKTSYKEIVNEN</sequence>
<feature type="chain" id="PRO_5039209703" description="Lipoprotein" evidence="1">
    <location>
        <begin position="23"/>
        <end position="162"/>
    </location>
</feature>
<dbReference type="EMBL" id="JQBL01000003">
    <property type="protein sequence ID" value="KRN51076.1"/>
    <property type="molecule type" value="Genomic_DNA"/>
</dbReference>
<organism evidence="2 3">
    <name type="scientific">Kandleria vitulina DSM 20405</name>
    <dbReference type="NCBI Taxonomy" id="1410657"/>
    <lineage>
        <taxon>Bacteria</taxon>
        <taxon>Bacillati</taxon>
        <taxon>Bacillota</taxon>
        <taxon>Erysipelotrichia</taxon>
        <taxon>Erysipelotrichales</taxon>
        <taxon>Coprobacillaceae</taxon>
        <taxon>Kandleria</taxon>
    </lineage>
</organism>
<evidence type="ECO:0008006" key="4">
    <source>
        <dbReference type="Google" id="ProtNLM"/>
    </source>
</evidence>
<evidence type="ECO:0000313" key="3">
    <source>
        <dbReference type="Proteomes" id="UP000051841"/>
    </source>
</evidence>
<keyword evidence="1" id="KW-0732">Signal</keyword>
<accession>A0A0R2HNJ7</accession>
<protein>
    <recommendedName>
        <fullName evidence="4">Lipoprotein</fullName>
    </recommendedName>
</protein>
<dbReference type="AlphaFoldDB" id="A0A0R2HNJ7"/>
<name>A0A0R2HNJ7_9FIRM</name>
<reference evidence="2 3" key="1">
    <citation type="journal article" date="2015" name="Genome Announc.">
        <title>Expanding the biotechnology potential of lactobacilli through comparative genomics of 213 strains and associated genera.</title>
        <authorList>
            <person name="Sun Z."/>
            <person name="Harris H.M."/>
            <person name="McCann A."/>
            <person name="Guo C."/>
            <person name="Argimon S."/>
            <person name="Zhang W."/>
            <person name="Yang X."/>
            <person name="Jeffery I.B."/>
            <person name="Cooney J.C."/>
            <person name="Kagawa T.F."/>
            <person name="Liu W."/>
            <person name="Song Y."/>
            <person name="Salvetti E."/>
            <person name="Wrobel A."/>
            <person name="Rasinkangas P."/>
            <person name="Parkhill J."/>
            <person name="Rea M.C."/>
            <person name="O'Sullivan O."/>
            <person name="Ritari J."/>
            <person name="Douillard F.P."/>
            <person name="Paul Ross R."/>
            <person name="Yang R."/>
            <person name="Briner A.E."/>
            <person name="Felis G.E."/>
            <person name="de Vos W.M."/>
            <person name="Barrangou R."/>
            <person name="Klaenhammer T.R."/>
            <person name="Caufield P.W."/>
            <person name="Cui Y."/>
            <person name="Zhang H."/>
            <person name="O'Toole P.W."/>
        </authorList>
    </citation>
    <scope>NUCLEOTIDE SEQUENCE [LARGE SCALE GENOMIC DNA]</scope>
    <source>
        <strain evidence="2 3">DSM 20405</strain>
    </source>
</reference>
<feature type="signal peptide" evidence="1">
    <location>
        <begin position="1"/>
        <end position="22"/>
    </location>
</feature>
<evidence type="ECO:0000256" key="1">
    <source>
        <dbReference type="SAM" id="SignalP"/>
    </source>
</evidence>
<dbReference type="PATRIC" id="fig|1410657.5.peg.1191"/>
<proteinExistence type="predicted"/>